<protein>
    <submittedName>
        <fullName evidence="1">Uncharacterized protein</fullName>
    </submittedName>
</protein>
<name>A0A2N5NET3_MEDGN</name>
<sequence>EWVSDNSGTATFKVDKWGLEHGLDGYQPFTSKTPGEYKVRFYAYDAAGNNSSFDVYVKVLEPEVPEVEERTTTVSYTVFIDGRVRTGQWTHTGTETGEFRFDLSMVKNLPASYELEEGEEGYRMLQYGDTTSVTFYLTR</sequence>
<dbReference type="AlphaFoldDB" id="A0A2N5NET3"/>
<dbReference type="Proteomes" id="UP000234849">
    <property type="component" value="Unassembled WGS sequence"/>
</dbReference>
<organism evidence="1 2">
    <name type="scientific">Mediterraneibacter gnavus</name>
    <name type="common">Ruminococcus gnavus</name>
    <dbReference type="NCBI Taxonomy" id="33038"/>
    <lineage>
        <taxon>Bacteria</taxon>
        <taxon>Bacillati</taxon>
        <taxon>Bacillota</taxon>
        <taxon>Clostridia</taxon>
        <taxon>Lachnospirales</taxon>
        <taxon>Lachnospiraceae</taxon>
        <taxon>Mediterraneibacter</taxon>
    </lineage>
</organism>
<proteinExistence type="predicted"/>
<evidence type="ECO:0000313" key="1">
    <source>
        <dbReference type="EMBL" id="PLT52745.1"/>
    </source>
</evidence>
<gene>
    <name evidence="1" type="ORF">CDL18_14025</name>
</gene>
<comment type="caution">
    <text evidence="1">The sequence shown here is derived from an EMBL/GenBank/DDBJ whole genome shotgun (WGS) entry which is preliminary data.</text>
</comment>
<accession>A0A2N5NET3</accession>
<reference evidence="1 2" key="1">
    <citation type="journal article" date="2017" name="Genome Med.">
        <title>A novel Ruminococcus gnavus clade enriched in inflammatory bowel disease patients.</title>
        <authorList>
            <person name="Hall A.B."/>
            <person name="Yassour M."/>
            <person name="Sauk J."/>
            <person name="Garner A."/>
            <person name="Jiang X."/>
            <person name="Arthur T."/>
            <person name="Lagoudas G.K."/>
            <person name="Vatanen T."/>
            <person name="Fornelos N."/>
            <person name="Wilson R."/>
            <person name="Bertha M."/>
            <person name="Cohen M."/>
            <person name="Garber J."/>
            <person name="Khalili H."/>
            <person name="Gevers D."/>
            <person name="Ananthakrishnan A.N."/>
            <person name="Kugathasan S."/>
            <person name="Lander E.S."/>
            <person name="Blainey P."/>
            <person name="Vlamakis H."/>
            <person name="Xavier R.J."/>
            <person name="Huttenhower C."/>
        </authorList>
    </citation>
    <scope>NUCLEOTIDE SEQUENCE [LARGE SCALE GENOMIC DNA]</scope>
    <source>
        <strain evidence="1 2">RJX1118</strain>
    </source>
</reference>
<dbReference type="EMBL" id="NIHM01000026">
    <property type="protein sequence ID" value="PLT52745.1"/>
    <property type="molecule type" value="Genomic_DNA"/>
</dbReference>
<evidence type="ECO:0000313" key="2">
    <source>
        <dbReference type="Proteomes" id="UP000234849"/>
    </source>
</evidence>
<feature type="non-terminal residue" evidence="1">
    <location>
        <position position="1"/>
    </location>
</feature>
<dbReference type="RefSeq" id="WP_180958598.1">
    <property type="nucleotide sequence ID" value="NZ_NIHM01000026.1"/>
</dbReference>